<name>A0ABV0SKQ8_9TELE</name>
<evidence type="ECO:0000313" key="1">
    <source>
        <dbReference type="EMBL" id="MEQ2221155.1"/>
    </source>
</evidence>
<evidence type="ECO:0000313" key="2">
    <source>
        <dbReference type="Proteomes" id="UP001482620"/>
    </source>
</evidence>
<comment type="caution">
    <text evidence="1">The sequence shown here is derived from an EMBL/GenBank/DDBJ whole genome shotgun (WGS) entry which is preliminary data.</text>
</comment>
<sequence>MVEVWLITPFLVQSYHGTAGARLTKGLTKRSRAQDSSAGGENTVPSLAAVSQKLPVILFTLVSCNRLFH</sequence>
<dbReference type="Proteomes" id="UP001482620">
    <property type="component" value="Unassembled WGS sequence"/>
</dbReference>
<dbReference type="EMBL" id="JAHRIQ010001021">
    <property type="protein sequence ID" value="MEQ2221155.1"/>
    <property type="molecule type" value="Genomic_DNA"/>
</dbReference>
<gene>
    <name evidence="1" type="ORF">ILYODFUR_012826</name>
</gene>
<organism evidence="1 2">
    <name type="scientific">Ilyodon furcidens</name>
    <name type="common">goldbreast splitfin</name>
    <dbReference type="NCBI Taxonomy" id="33524"/>
    <lineage>
        <taxon>Eukaryota</taxon>
        <taxon>Metazoa</taxon>
        <taxon>Chordata</taxon>
        <taxon>Craniata</taxon>
        <taxon>Vertebrata</taxon>
        <taxon>Euteleostomi</taxon>
        <taxon>Actinopterygii</taxon>
        <taxon>Neopterygii</taxon>
        <taxon>Teleostei</taxon>
        <taxon>Neoteleostei</taxon>
        <taxon>Acanthomorphata</taxon>
        <taxon>Ovalentaria</taxon>
        <taxon>Atherinomorphae</taxon>
        <taxon>Cyprinodontiformes</taxon>
        <taxon>Goodeidae</taxon>
        <taxon>Ilyodon</taxon>
    </lineage>
</organism>
<keyword evidence="2" id="KW-1185">Reference proteome</keyword>
<reference evidence="1 2" key="1">
    <citation type="submission" date="2021-06" db="EMBL/GenBank/DDBJ databases">
        <authorList>
            <person name="Palmer J.M."/>
        </authorList>
    </citation>
    <scope>NUCLEOTIDE SEQUENCE [LARGE SCALE GENOMIC DNA]</scope>
    <source>
        <strain evidence="2">if_2019</strain>
        <tissue evidence="1">Muscle</tissue>
    </source>
</reference>
<proteinExistence type="predicted"/>
<protein>
    <submittedName>
        <fullName evidence="1">Uncharacterized protein</fullName>
    </submittedName>
</protein>
<accession>A0ABV0SKQ8</accession>